<dbReference type="NCBIfam" id="TIGR02454">
    <property type="entry name" value="ECF_T_CbiQ"/>
    <property type="match status" value="1"/>
</dbReference>
<dbReference type="EMBL" id="JAUSUK010000002">
    <property type="protein sequence ID" value="MDQ0325967.1"/>
    <property type="molecule type" value="Genomic_DNA"/>
</dbReference>
<dbReference type="Proteomes" id="UP001230253">
    <property type="component" value="Unassembled WGS sequence"/>
</dbReference>
<proteinExistence type="inferred from homology"/>
<evidence type="ECO:0000256" key="7">
    <source>
        <dbReference type="SAM" id="Phobius"/>
    </source>
</evidence>
<reference evidence="8 9" key="1">
    <citation type="submission" date="2023-07" db="EMBL/GenBank/DDBJ databases">
        <title>Genomic Encyclopedia of Type Strains, Phase IV (KMG-IV): sequencing the most valuable type-strain genomes for metagenomic binning, comparative biology and taxonomic classification.</title>
        <authorList>
            <person name="Goeker M."/>
        </authorList>
    </citation>
    <scope>NUCLEOTIDE SEQUENCE [LARGE SCALE GENOMIC DNA]</scope>
    <source>
        <strain evidence="8 9">DSM 11549</strain>
    </source>
</reference>
<evidence type="ECO:0000256" key="2">
    <source>
        <dbReference type="ARBA" id="ARBA00008564"/>
    </source>
</evidence>
<evidence type="ECO:0000256" key="3">
    <source>
        <dbReference type="ARBA" id="ARBA00022475"/>
    </source>
</evidence>
<feature type="transmembrane region" description="Helical" evidence="7">
    <location>
        <begin position="240"/>
        <end position="259"/>
    </location>
</feature>
<evidence type="ECO:0000313" key="9">
    <source>
        <dbReference type="Proteomes" id="UP001230253"/>
    </source>
</evidence>
<dbReference type="InterPro" id="IPR003339">
    <property type="entry name" value="ABC/ECF_trnsptr_transmembrane"/>
</dbReference>
<feature type="transmembrane region" description="Helical" evidence="7">
    <location>
        <begin position="118"/>
        <end position="134"/>
    </location>
</feature>
<keyword evidence="3" id="KW-1003">Cell membrane</keyword>
<comment type="similarity">
    <text evidence="2">Belongs to the CbiQ family.</text>
</comment>
<protein>
    <submittedName>
        <fullName evidence="8">Cobalt/nickel transport system permease protein</fullName>
    </submittedName>
</protein>
<dbReference type="PANTHER" id="PTHR34857:SF2">
    <property type="entry name" value="SLL0384 PROTEIN"/>
    <property type="match status" value="1"/>
</dbReference>
<evidence type="ECO:0000313" key="8">
    <source>
        <dbReference type="EMBL" id="MDQ0325967.1"/>
    </source>
</evidence>
<dbReference type="InterPro" id="IPR051611">
    <property type="entry name" value="ECF_transporter_component"/>
</dbReference>
<dbReference type="InterPro" id="IPR012809">
    <property type="entry name" value="ECF_CbiQ"/>
</dbReference>
<keyword evidence="6 7" id="KW-0472">Membrane</keyword>
<dbReference type="RefSeq" id="WP_307154206.1">
    <property type="nucleotide sequence ID" value="NZ_JAUSUK010000002.1"/>
</dbReference>
<feature type="transmembrane region" description="Helical" evidence="7">
    <location>
        <begin position="82"/>
        <end position="106"/>
    </location>
</feature>
<evidence type="ECO:0000256" key="4">
    <source>
        <dbReference type="ARBA" id="ARBA00022692"/>
    </source>
</evidence>
<dbReference type="Pfam" id="PF02361">
    <property type="entry name" value="CbiQ"/>
    <property type="match status" value="1"/>
</dbReference>
<evidence type="ECO:0000256" key="5">
    <source>
        <dbReference type="ARBA" id="ARBA00022989"/>
    </source>
</evidence>
<evidence type="ECO:0000256" key="1">
    <source>
        <dbReference type="ARBA" id="ARBA00004651"/>
    </source>
</evidence>
<keyword evidence="5 7" id="KW-1133">Transmembrane helix</keyword>
<sequence>MSHVLSAGRRALTDTGEARGTLIDGIDVRTRIVVAVAFAIVMVSLQDLAVLTTGLLAAFFLMLSARLPVARTLKRMAMMDSFIIFLIAMLPFTVPGDAMFTVFGFAASWQGLRQAAEIALTANAVILALMALVGSTEPVTLGHALRRLMVPEKLIYLLMFTVRYVDVLQQEYQRLRMAMKARGFRPSNNRHTYRSVGYLVGMMLVRAIERSERILGAMKCRGFTGRMPLFDTLAFTYRDVVFATGVTVFLACLIGAQAMR</sequence>
<keyword evidence="9" id="KW-1185">Reference proteome</keyword>
<accession>A0ABU0C6W3</accession>
<feature type="transmembrane region" description="Helical" evidence="7">
    <location>
        <begin position="32"/>
        <end position="62"/>
    </location>
</feature>
<organism evidence="8 9">
    <name type="scientific">Rhodopseudomonas julia</name>
    <dbReference type="NCBI Taxonomy" id="200617"/>
    <lineage>
        <taxon>Bacteria</taxon>
        <taxon>Pseudomonadati</taxon>
        <taxon>Pseudomonadota</taxon>
        <taxon>Alphaproteobacteria</taxon>
        <taxon>Hyphomicrobiales</taxon>
        <taxon>Nitrobacteraceae</taxon>
        <taxon>Rhodopseudomonas</taxon>
    </lineage>
</organism>
<comment type="subcellular location">
    <subcellularLocation>
        <location evidence="1">Cell membrane</location>
        <topology evidence="1">Multi-pass membrane protein</topology>
    </subcellularLocation>
</comment>
<keyword evidence="4 7" id="KW-0812">Transmembrane</keyword>
<comment type="caution">
    <text evidence="8">The sequence shown here is derived from an EMBL/GenBank/DDBJ whole genome shotgun (WGS) entry which is preliminary data.</text>
</comment>
<evidence type="ECO:0000256" key="6">
    <source>
        <dbReference type="ARBA" id="ARBA00023136"/>
    </source>
</evidence>
<dbReference type="CDD" id="cd16914">
    <property type="entry name" value="EcfT"/>
    <property type="match status" value="1"/>
</dbReference>
<dbReference type="PANTHER" id="PTHR34857">
    <property type="entry name" value="SLL0384 PROTEIN"/>
    <property type="match status" value="1"/>
</dbReference>
<gene>
    <name evidence="8" type="ORF">J2R99_001836</name>
</gene>
<name>A0ABU0C6W3_9BRAD</name>